<evidence type="ECO:0008006" key="3">
    <source>
        <dbReference type="Google" id="ProtNLM"/>
    </source>
</evidence>
<keyword evidence="2" id="KW-1185">Reference proteome</keyword>
<dbReference type="Pfam" id="PF12096">
    <property type="entry name" value="DUF3572"/>
    <property type="match status" value="1"/>
</dbReference>
<evidence type="ECO:0000313" key="2">
    <source>
        <dbReference type="Proteomes" id="UP001156694"/>
    </source>
</evidence>
<gene>
    <name evidence="1" type="ORF">GCM10007939_09300</name>
</gene>
<dbReference type="Proteomes" id="UP001156694">
    <property type="component" value="Unassembled WGS sequence"/>
</dbReference>
<dbReference type="InterPro" id="IPR021955">
    <property type="entry name" value="DUF3572"/>
</dbReference>
<protein>
    <recommendedName>
        <fullName evidence="3">DUF3572 family protein</fullName>
    </recommendedName>
</protein>
<evidence type="ECO:0000313" key="1">
    <source>
        <dbReference type="EMBL" id="GLQ34647.1"/>
    </source>
</evidence>
<organism evidence="1 2">
    <name type="scientific">Amylibacter marinus</name>
    <dbReference type="NCBI Taxonomy" id="1475483"/>
    <lineage>
        <taxon>Bacteria</taxon>
        <taxon>Pseudomonadati</taxon>
        <taxon>Pseudomonadota</taxon>
        <taxon>Alphaproteobacteria</taxon>
        <taxon>Rhodobacterales</taxon>
        <taxon>Paracoccaceae</taxon>
        <taxon>Amylibacter</taxon>
    </lineage>
</organism>
<dbReference type="EMBL" id="BSNN01000002">
    <property type="protein sequence ID" value="GLQ34647.1"/>
    <property type="molecule type" value="Genomic_DNA"/>
</dbReference>
<dbReference type="RefSeq" id="WP_284376543.1">
    <property type="nucleotide sequence ID" value="NZ_BSNN01000002.1"/>
</dbReference>
<comment type="caution">
    <text evidence="1">The sequence shown here is derived from an EMBL/GenBank/DDBJ whole genome shotgun (WGS) entry which is preliminary data.</text>
</comment>
<proteinExistence type="predicted"/>
<name>A0ABQ5VT77_9RHOB</name>
<reference evidence="2" key="1">
    <citation type="journal article" date="2019" name="Int. J. Syst. Evol. Microbiol.">
        <title>The Global Catalogue of Microorganisms (GCM) 10K type strain sequencing project: providing services to taxonomists for standard genome sequencing and annotation.</title>
        <authorList>
            <consortium name="The Broad Institute Genomics Platform"/>
            <consortium name="The Broad Institute Genome Sequencing Center for Infectious Disease"/>
            <person name="Wu L."/>
            <person name="Ma J."/>
        </authorList>
    </citation>
    <scope>NUCLEOTIDE SEQUENCE [LARGE SCALE GENOMIC DNA]</scope>
    <source>
        <strain evidence="2">NBRC 110140</strain>
    </source>
</reference>
<accession>A0ABQ5VT77</accession>
<sequence>MISKEQADVVALKALEWLAGHEDLLMTFLGATGANLGDIKDNARDSMFLGSVLDFILMDDDWVREFSDAHGYKYDMVYHVRQALPGGEIPNWT</sequence>